<name>A0A5F1ZUF7_9LEPT</name>
<dbReference type="RefSeq" id="WP_135645892.1">
    <property type="nucleotide sequence ID" value="NZ_RQER01000010.1"/>
</dbReference>
<reference evidence="3" key="1">
    <citation type="submission" date="2018-10" db="EMBL/GenBank/DDBJ databases">
        <authorList>
            <person name="Vincent A.T."/>
            <person name="Schiettekatte O."/>
            <person name="Bourhy P."/>
            <person name="Veyrier F.J."/>
            <person name="Picardeau M."/>
        </authorList>
    </citation>
    <scope>NUCLEOTIDE SEQUENCE</scope>
    <source>
        <strain evidence="3">201702690</strain>
    </source>
</reference>
<evidence type="ECO:0000313" key="4">
    <source>
        <dbReference type="Proteomes" id="UP000297273"/>
    </source>
</evidence>
<feature type="signal peptide" evidence="1">
    <location>
        <begin position="1"/>
        <end position="19"/>
    </location>
</feature>
<dbReference type="Proteomes" id="UP000297946">
    <property type="component" value="Unassembled WGS sequence"/>
</dbReference>
<comment type="caution">
    <text evidence="2">The sequence shown here is derived from an EMBL/GenBank/DDBJ whole genome shotgun (WGS) entry which is preliminary data.</text>
</comment>
<accession>A0A5F1ZUF7</accession>
<reference evidence="4 5" key="2">
    <citation type="journal article" date="2019" name="PLoS Negl. Trop. Dis.">
        <title>Revisiting the worldwide diversity of Leptospira species in the environment.</title>
        <authorList>
            <person name="Vincent A.T."/>
            <person name="Schiettekatte O."/>
            <person name="Bourhy P."/>
            <person name="Veyrier F.J."/>
            <person name="Picardeau M."/>
        </authorList>
    </citation>
    <scope>NUCLEOTIDE SEQUENCE [LARGE SCALE GENOMIC DNA]</scope>
    <source>
        <strain evidence="4">201702690</strain>
        <strain evidence="2 5">SSW18</strain>
    </source>
</reference>
<evidence type="ECO:0000313" key="5">
    <source>
        <dbReference type="Proteomes" id="UP000297946"/>
    </source>
</evidence>
<dbReference type="Proteomes" id="UP000297273">
    <property type="component" value="Unassembled WGS sequence"/>
</dbReference>
<gene>
    <name evidence="2" type="ORF">EHO57_15175</name>
    <name evidence="3" type="ORF">EHQ53_11325</name>
</gene>
<keyword evidence="1" id="KW-0732">Signal</keyword>
<protein>
    <submittedName>
        <fullName evidence="2">Uncharacterized protein</fullName>
    </submittedName>
</protein>
<evidence type="ECO:0000313" key="3">
    <source>
        <dbReference type="EMBL" id="TGL40575.1"/>
    </source>
</evidence>
<evidence type="ECO:0000256" key="1">
    <source>
        <dbReference type="SAM" id="SignalP"/>
    </source>
</evidence>
<dbReference type="EMBL" id="RQER01000010">
    <property type="protein sequence ID" value="TGJ98858.1"/>
    <property type="molecule type" value="Genomic_DNA"/>
</dbReference>
<organism evidence="2 5">
    <name type="scientific">Leptospira langatensis</name>
    <dbReference type="NCBI Taxonomy" id="2484983"/>
    <lineage>
        <taxon>Bacteria</taxon>
        <taxon>Pseudomonadati</taxon>
        <taxon>Spirochaetota</taxon>
        <taxon>Spirochaetia</taxon>
        <taxon>Leptospirales</taxon>
        <taxon>Leptospiraceae</taxon>
        <taxon>Leptospira</taxon>
    </lineage>
</organism>
<sequence>MKRSILGICLSAVFALSFASCDGLTSKGSDASLSALALAGLGSSASVWPPANSSCETDLESSYTTGTYAALCTPASGGDSVHFRVEGLEALSFNGYFYLFKGPSSVPASTATTAGSGNLALVHGRNTGDTNSNTWTKFGADGNYQAGDSSTVFAGSTFGNPGPSELCLDIVRRSGKTPRVIIWVTGENNANCKVKSTLKEANATKVISTWNSETVSLASGTGAYFRFSNTSLLTAKKIVVSNVTATDATECSSSLASITTPQALCEPDAGTGKHYRFNGIQLSGNHVAFCMTKGWSDSSCMTAASAGQFKFTLYSGGPPPPPMSYVDFNTEEVNTTTVPSFKTSTADICYDLTQSSPPRVTVWATGTNGADCGNKSTLTSGNSILNKSDWVDTSTVGTGTSYATISNTTGTTPGTVTVSSESVLP</sequence>
<dbReference type="EMBL" id="RQGC01000007">
    <property type="protein sequence ID" value="TGL40575.1"/>
    <property type="molecule type" value="Genomic_DNA"/>
</dbReference>
<dbReference type="OrthoDB" id="329739at2"/>
<proteinExistence type="predicted"/>
<keyword evidence="4" id="KW-1185">Reference proteome</keyword>
<feature type="chain" id="PRO_5043207003" evidence="1">
    <location>
        <begin position="20"/>
        <end position="425"/>
    </location>
</feature>
<dbReference type="AlphaFoldDB" id="A0A5F1ZUF7"/>
<dbReference type="PROSITE" id="PS51257">
    <property type="entry name" value="PROKAR_LIPOPROTEIN"/>
    <property type="match status" value="1"/>
</dbReference>
<evidence type="ECO:0000313" key="2">
    <source>
        <dbReference type="EMBL" id="TGJ98858.1"/>
    </source>
</evidence>